<dbReference type="RefSeq" id="WP_061255976.1">
    <property type="nucleotide sequence ID" value="NZ_JBFALK010000013.1"/>
</dbReference>
<protein>
    <submittedName>
        <fullName evidence="1">Uncharacterized protein</fullName>
    </submittedName>
</protein>
<name>A0ABV3GJ27_MICGL</name>
<organism evidence="1 2">
    <name type="scientific">Microtetraspora glauca</name>
    <dbReference type="NCBI Taxonomy" id="1996"/>
    <lineage>
        <taxon>Bacteria</taxon>
        <taxon>Bacillati</taxon>
        <taxon>Actinomycetota</taxon>
        <taxon>Actinomycetes</taxon>
        <taxon>Streptosporangiales</taxon>
        <taxon>Streptosporangiaceae</taxon>
        <taxon>Microtetraspora</taxon>
    </lineage>
</organism>
<accession>A0ABV3GJ27</accession>
<evidence type="ECO:0000313" key="1">
    <source>
        <dbReference type="EMBL" id="MEV0971646.1"/>
    </source>
</evidence>
<proteinExistence type="predicted"/>
<dbReference type="Proteomes" id="UP001551675">
    <property type="component" value="Unassembled WGS sequence"/>
</dbReference>
<comment type="caution">
    <text evidence="1">The sequence shown here is derived from an EMBL/GenBank/DDBJ whole genome shotgun (WGS) entry which is preliminary data.</text>
</comment>
<sequence length="131" mass="15420">MEHRGALRPYHELPGLEHLYLEDSYLLQLIESDESLTFVVEAALREGHPQWHPAKPGKQYCYRQVRIAFPNPSQIDWVERTFQPFKDRYGDIDYGNIDDFRWDGSWFRLLGWWGHVEITSAPPVVTDHVPA</sequence>
<dbReference type="EMBL" id="JBFALK010000013">
    <property type="protein sequence ID" value="MEV0971646.1"/>
    <property type="molecule type" value="Genomic_DNA"/>
</dbReference>
<keyword evidence="2" id="KW-1185">Reference proteome</keyword>
<reference evidence="1 2" key="1">
    <citation type="submission" date="2024-06" db="EMBL/GenBank/DDBJ databases">
        <title>The Natural Products Discovery Center: Release of the First 8490 Sequenced Strains for Exploring Actinobacteria Biosynthetic Diversity.</title>
        <authorList>
            <person name="Kalkreuter E."/>
            <person name="Kautsar S.A."/>
            <person name="Yang D."/>
            <person name="Bader C.D."/>
            <person name="Teijaro C.N."/>
            <person name="Fluegel L."/>
            <person name="Davis C.M."/>
            <person name="Simpson J.R."/>
            <person name="Lauterbach L."/>
            <person name="Steele A.D."/>
            <person name="Gui C."/>
            <person name="Meng S."/>
            <person name="Li G."/>
            <person name="Viehrig K."/>
            <person name="Ye F."/>
            <person name="Su P."/>
            <person name="Kiefer A.F."/>
            <person name="Nichols A."/>
            <person name="Cepeda A.J."/>
            <person name="Yan W."/>
            <person name="Fan B."/>
            <person name="Jiang Y."/>
            <person name="Adhikari A."/>
            <person name="Zheng C.-J."/>
            <person name="Schuster L."/>
            <person name="Cowan T.M."/>
            <person name="Smanski M.J."/>
            <person name="Chevrette M.G."/>
            <person name="De Carvalho L.P.S."/>
            <person name="Shen B."/>
        </authorList>
    </citation>
    <scope>NUCLEOTIDE SEQUENCE [LARGE SCALE GENOMIC DNA]</scope>
    <source>
        <strain evidence="1 2">NPDC050100</strain>
    </source>
</reference>
<gene>
    <name evidence="1" type="ORF">AB0I59_23795</name>
</gene>
<evidence type="ECO:0000313" key="2">
    <source>
        <dbReference type="Proteomes" id="UP001551675"/>
    </source>
</evidence>